<feature type="transmembrane region" description="Helical" evidence="1">
    <location>
        <begin position="37"/>
        <end position="57"/>
    </location>
</feature>
<dbReference type="GO" id="GO:0006816">
    <property type="term" value="P:calcium ion transport"/>
    <property type="evidence" value="ECO:0007669"/>
    <property type="project" value="InterPro"/>
</dbReference>
<dbReference type="Proteomes" id="UP000000305">
    <property type="component" value="Unassembled WGS sequence"/>
</dbReference>
<protein>
    <submittedName>
        <fullName evidence="2">Uncharacterized protein</fullName>
    </submittedName>
</protein>
<dbReference type="AlphaFoldDB" id="E9HYC6"/>
<dbReference type="eggNOG" id="KOG3533">
    <property type="taxonomic scope" value="Eukaryota"/>
</dbReference>
<evidence type="ECO:0000313" key="3">
    <source>
        <dbReference type="Proteomes" id="UP000000305"/>
    </source>
</evidence>
<reference evidence="2 3" key="1">
    <citation type="journal article" date="2011" name="Science">
        <title>The ecoresponsive genome of Daphnia pulex.</title>
        <authorList>
            <person name="Colbourne J.K."/>
            <person name="Pfrender M.E."/>
            <person name="Gilbert D."/>
            <person name="Thomas W.K."/>
            <person name="Tucker A."/>
            <person name="Oakley T.H."/>
            <person name="Tokishita S."/>
            <person name="Aerts A."/>
            <person name="Arnold G.J."/>
            <person name="Basu M.K."/>
            <person name="Bauer D.J."/>
            <person name="Caceres C.E."/>
            <person name="Carmel L."/>
            <person name="Casola C."/>
            <person name="Choi J.H."/>
            <person name="Detter J.C."/>
            <person name="Dong Q."/>
            <person name="Dusheyko S."/>
            <person name="Eads B.D."/>
            <person name="Frohlich T."/>
            <person name="Geiler-Samerotte K.A."/>
            <person name="Gerlach D."/>
            <person name="Hatcher P."/>
            <person name="Jogdeo S."/>
            <person name="Krijgsveld J."/>
            <person name="Kriventseva E.V."/>
            <person name="Kultz D."/>
            <person name="Laforsch C."/>
            <person name="Lindquist E."/>
            <person name="Lopez J."/>
            <person name="Manak J.R."/>
            <person name="Muller J."/>
            <person name="Pangilinan J."/>
            <person name="Patwardhan R.P."/>
            <person name="Pitluck S."/>
            <person name="Pritham E.J."/>
            <person name="Rechtsteiner A."/>
            <person name="Rho M."/>
            <person name="Rogozin I.B."/>
            <person name="Sakarya O."/>
            <person name="Salamov A."/>
            <person name="Schaack S."/>
            <person name="Shapiro H."/>
            <person name="Shiga Y."/>
            <person name="Skalitzky C."/>
            <person name="Smith Z."/>
            <person name="Souvorov A."/>
            <person name="Sung W."/>
            <person name="Tang Z."/>
            <person name="Tsuchiya D."/>
            <person name="Tu H."/>
            <person name="Vos H."/>
            <person name="Wang M."/>
            <person name="Wolf Y.I."/>
            <person name="Yamagata H."/>
            <person name="Yamada T."/>
            <person name="Ye Y."/>
            <person name="Shaw J.R."/>
            <person name="Andrews J."/>
            <person name="Crease T.J."/>
            <person name="Tang H."/>
            <person name="Lucas S.M."/>
            <person name="Robertson H.M."/>
            <person name="Bork P."/>
            <person name="Koonin E.V."/>
            <person name="Zdobnov E.M."/>
            <person name="Grigoriev I.V."/>
            <person name="Lynch M."/>
            <person name="Boore J.L."/>
        </authorList>
    </citation>
    <scope>NUCLEOTIDE SEQUENCE [LARGE SCALE GENOMIC DNA]</scope>
</reference>
<evidence type="ECO:0000313" key="2">
    <source>
        <dbReference type="EMBL" id="EFX63255.1"/>
    </source>
</evidence>
<sequence>MSIWSQILFNLAVIINLIVAFFYPFDTDGPAPDPRTHLSGLIWAVMLLSAAVAITLPKPSGIRTLVMTVILRLICSAGPQ</sequence>
<dbReference type="EMBL" id="GL733137">
    <property type="protein sequence ID" value="EFX63255.1"/>
    <property type="molecule type" value="Genomic_DNA"/>
</dbReference>
<proteinExistence type="predicted"/>
<dbReference type="OrthoDB" id="76898at2759"/>
<dbReference type="PhylomeDB" id="E9HYC6"/>
<keyword evidence="1" id="KW-1133">Transmembrane helix</keyword>
<keyword evidence="1" id="KW-0472">Membrane</keyword>
<accession>E9HYC6</accession>
<dbReference type="PANTHER" id="PTHR45816:SF4">
    <property type="entry name" value="RYR_IP3R HOMOLOGY ASSOCIATED DOMAIN-CONTAINING PROTEIN"/>
    <property type="match status" value="1"/>
</dbReference>
<evidence type="ECO:0000256" key="1">
    <source>
        <dbReference type="SAM" id="Phobius"/>
    </source>
</evidence>
<gene>
    <name evidence="2" type="ORF">DAPPUDRAFT_335713</name>
</gene>
<dbReference type="PANTHER" id="PTHR45816">
    <property type="entry name" value="MIR DOMAIN-CONTAINING PROTEIN"/>
    <property type="match status" value="1"/>
</dbReference>
<dbReference type="InParanoid" id="E9HYC6"/>
<dbReference type="HOGENOM" id="CLU_2592217_0_0_1"/>
<dbReference type="KEGG" id="dpx:DAPPUDRAFT_335713"/>
<keyword evidence="1" id="KW-0812">Transmembrane</keyword>
<feature type="transmembrane region" description="Helical" evidence="1">
    <location>
        <begin position="7"/>
        <end position="25"/>
    </location>
</feature>
<dbReference type="InterPro" id="IPR015925">
    <property type="entry name" value="Ryanodine_IP3_receptor"/>
</dbReference>
<keyword evidence="3" id="KW-1185">Reference proteome</keyword>
<organism evidence="2 3">
    <name type="scientific">Daphnia pulex</name>
    <name type="common">Water flea</name>
    <dbReference type="NCBI Taxonomy" id="6669"/>
    <lineage>
        <taxon>Eukaryota</taxon>
        <taxon>Metazoa</taxon>
        <taxon>Ecdysozoa</taxon>
        <taxon>Arthropoda</taxon>
        <taxon>Crustacea</taxon>
        <taxon>Branchiopoda</taxon>
        <taxon>Diplostraca</taxon>
        <taxon>Cladocera</taxon>
        <taxon>Anomopoda</taxon>
        <taxon>Daphniidae</taxon>
        <taxon>Daphnia</taxon>
    </lineage>
</organism>
<name>E9HYC6_DAPPU</name>